<reference evidence="3 4" key="1">
    <citation type="journal article" date="2020" name="Biotechnol. Biofuels">
        <title>New insights from the biogas microbiome by comprehensive genome-resolved metagenomics of nearly 1600 species originating from multiple anaerobic digesters.</title>
        <authorList>
            <person name="Campanaro S."/>
            <person name="Treu L."/>
            <person name="Rodriguez-R L.M."/>
            <person name="Kovalovszki A."/>
            <person name="Ziels R.M."/>
            <person name="Maus I."/>
            <person name="Zhu X."/>
            <person name="Kougias P.G."/>
            <person name="Basile A."/>
            <person name="Luo G."/>
            <person name="Schluter A."/>
            <person name="Konstantinidis K.T."/>
            <person name="Angelidaki I."/>
        </authorList>
    </citation>
    <scope>NUCLEOTIDE SEQUENCE [LARGE SCALE GENOMIC DNA]</scope>
    <source>
        <strain evidence="3">AS04akNAM_125</strain>
    </source>
</reference>
<keyword evidence="3" id="KW-0238">DNA-binding</keyword>
<evidence type="ECO:0000313" key="4">
    <source>
        <dbReference type="Proteomes" id="UP000580830"/>
    </source>
</evidence>
<dbReference type="InterPro" id="IPR002878">
    <property type="entry name" value="ChsH2_C"/>
</dbReference>
<organism evidence="3 4">
    <name type="scientific">Paracoccus solventivorans</name>
    <dbReference type="NCBI Taxonomy" id="53463"/>
    <lineage>
        <taxon>Bacteria</taxon>
        <taxon>Pseudomonadati</taxon>
        <taxon>Pseudomonadota</taxon>
        <taxon>Alphaproteobacteria</taxon>
        <taxon>Rhodobacterales</taxon>
        <taxon>Paracoccaceae</taxon>
        <taxon>Paracoccus</taxon>
    </lineage>
</organism>
<dbReference type="PANTHER" id="PTHR34075">
    <property type="entry name" value="BLR3430 PROTEIN"/>
    <property type="match status" value="1"/>
</dbReference>
<protein>
    <submittedName>
        <fullName evidence="3">DNA-binding protein</fullName>
    </submittedName>
</protein>
<evidence type="ECO:0000313" key="3">
    <source>
        <dbReference type="EMBL" id="HHW33666.1"/>
    </source>
</evidence>
<dbReference type="InterPro" id="IPR012340">
    <property type="entry name" value="NA-bd_OB-fold"/>
</dbReference>
<evidence type="ECO:0000259" key="1">
    <source>
        <dbReference type="Pfam" id="PF01796"/>
    </source>
</evidence>
<dbReference type="EMBL" id="DULP01000084">
    <property type="protein sequence ID" value="HHW33666.1"/>
    <property type="molecule type" value="Genomic_DNA"/>
</dbReference>
<dbReference type="PANTHER" id="PTHR34075:SF5">
    <property type="entry name" value="BLR3430 PROTEIN"/>
    <property type="match status" value="1"/>
</dbReference>
<comment type="caution">
    <text evidence="3">The sequence shown here is derived from an EMBL/GenBank/DDBJ whole genome shotgun (WGS) entry which is preliminary data.</text>
</comment>
<feature type="domain" description="ChsH2 C-terminal OB-fold" evidence="1">
    <location>
        <begin position="63"/>
        <end position="115"/>
    </location>
</feature>
<dbReference type="Proteomes" id="UP000580830">
    <property type="component" value="Unassembled WGS sequence"/>
</dbReference>
<dbReference type="Gene3D" id="6.10.30.10">
    <property type="match status" value="1"/>
</dbReference>
<dbReference type="RefSeq" id="WP_303729756.1">
    <property type="nucleotide sequence ID" value="NZ_DULP01000084.1"/>
</dbReference>
<dbReference type="AlphaFoldDB" id="A0A832PMA9"/>
<proteinExistence type="predicted"/>
<feature type="domain" description="ChsH2 rubredoxin-like zinc ribbon" evidence="2">
    <location>
        <begin position="26"/>
        <end position="62"/>
    </location>
</feature>
<dbReference type="SUPFAM" id="SSF50249">
    <property type="entry name" value="Nucleic acid-binding proteins"/>
    <property type="match status" value="1"/>
</dbReference>
<evidence type="ECO:0000259" key="2">
    <source>
        <dbReference type="Pfam" id="PF12172"/>
    </source>
</evidence>
<accession>A0A832PMA9</accession>
<sequence length="139" mass="15479">MSLPITNVRGARPFAPRISMFTARFWDGLAEGQFLTTKCTHCEKLTFPPKPICPYCWSSKVEWQSLLGRGRLYSRTTIHAAPKVFAAEAPYQVAIVDLEENLRIATRISGNVALDASVALTVLKYDDGCLFEARALIND</sequence>
<dbReference type="Pfam" id="PF12172">
    <property type="entry name" value="zf-ChsH2"/>
    <property type="match status" value="1"/>
</dbReference>
<name>A0A832PMA9_9RHOB</name>
<dbReference type="InterPro" id="IPR022002">
    <property type="entry name" value="ChsH2_Znr"/>
</dbReference>
<dbReference type="GO" id="GO:0003677">
    <property type="term" value="F:DNA binding"/>
    <property type="evidence" value="ECO:0007669"/>
    <property type="project" value="UniProtKB-KW"/>
</dbReference>
<dbReference type="Pfam" id="PF01796">
    <property type="entry name" value="OB_ChsH2_C"/>
    <property type="match status" value="1"/>
</dbReference>
<dbReference type="InterPro" id="IPR052513">
    <property type="entry name" value="Thioester_dehydratase-like"/>
</dbReference>
<gene>
    <name evidence="3" type="ORF">GXX24_05945</name>
</gene>